<comment type="caution">
    <text evidence="1">The sequence shown here is derived from an EMBL/GenBank/DDBJ whole genome shotgun (WGS) entry which is preliminary data.</text>
</comment>
<proteinExistence type="predicted"/>
<reference evidence="1 2" key="1">
    <citation type="submission" date="2020-08" db="EMBL/GenBank/DDBJ databases">
        <title>Genomic Encyclopedia of Type Strains, Phase IV (KMG-V): Genome sequencing to study the core and pangenomes of soil and plant-associated prokaryotes.</title>
        <authorList>
            <person name="Whitman W."/>
        </authorList>
    </citation>
    <scope>NUCLEOTIDE SEQUENCE [LARGE SCALE GENOMIC DNA]</scope>
    <source>
        <strain evidence="1 2">X5P3</strain>
    </source>
</reference>
<organism evidence="1 2">
    <name type="scientific">Granulicella mallensis</name>
    <dbReference type="NCBI Taxonomy" id="940614"/>
    <lineage>
        <taxon>Bacteria</taxon>
        <taxon>Pseudomonadati</taxon>
        <taxon>Acidobacteriota</taxon>
        <taxon>Terriglobia</taxon>
        <taxon>Terriglobales</taxon>
        <taxon>Acidobacteriaceae</taxon>
        <taxon>Granulicella</taxon>
    </lineage>
</organism>
<protein>
    <submittedName>
        <fullName evidence="1">Uncharacterized protein</fullName>
    </submittedName>
</protein>
<dbReference type="Proteomes" id="UP000584867">
    <property type="component" value="Unassembled WGS sequence"/>
</dbReference>
<accession>A0A7W7ZS37</accession>
<sequence length="38" mass="4418">MGVSLTGSRHPKRGFWFGTDHRYLFPGCIGFIWYLTGR</sequence>
<dbReference type="AlphaFoldDB" id="A0A7W7ZS37"/>
<evidence type="ECO:0000313" key="1">
    <source>
        <dbReference type="EMBL" id="MBB5065109.1"/>
    </source>
</evidence>
<name>A0A7W7ZS37_9BACT</name>
<dbReference type="EMBL" id="JACHIO010000014">
    <property type="protein sequence ID" value="MBB5065109.1"/>
    <property type="molecule type" value="Genomic_DNA"/>
</dbReference>
<evidence type="ECO:0000313" key="2">
    <source>
        <dbReference type="Proteomes" id="UP000584867"/>
    </source>
</evidence>
<gene>
    <name evidence="1" type="ORF">HDF15_003472</name>
</gene>